<dbReference type="SUPFAM" id="SSF53474">
    <property type="entry name" value="alpha/beta-Hydrolases"/>
    <property type="match status" value="1"/>
</dbReference>
<dbReference type="eggNOG" id="COG1075">
    <property type="taxonomic scope" value="Bacteria"/>
</dbReference>
<dbReference type="Proteomes" id="UP000019593">
    <property type="component" value="Chromosome"/>
</dbReference>
<name>W8RWA6_9RHOB</name>
<evidence type="ECO:0000313" key="2">
    <source>
        <dbReference type="EMBL" id="AHM05603.1"/>
    </source>
</evidence>
<evidence type="ECO:0000256" key="1">
    <source>
        <dbReference type="SAM" id="MobiDB-lite"/>
    </source>
</evidence>
<proteinExistence type="predicted"/>
<dbReference type="RefSeq" id="WP_025313232.1">
    <property type="nucleotide sequence ID" value="NZ_CP004372.1"/>
</dbReference>
<dbReference type="HOGENOM" id="CLU_066223_0_0_5"/>
<keyword evidence="3" id="KW-1185">Reference proteome</keyword>
<dbReference type="OrthoDB" id="7303283at2"/>
<dbReference type="KEGG" id="red:roselon_03345"/>
<dbReference type="STRING" id="1294273.roselon_03345"/>
<gene>
    <name evidence="2" type="ORF">roselon_03345</name>
</gene>
<accession>W8RWA6</accession>
<feature type="region of interest" description="Disordered" evidence="1">
    <location>
        <begin position="332"/>
        <end position="358"/>
    </location>
</feature>
<dbReference type="EMBL" id="CP004372">
    <property type="protein sequence ID" value="AHM05603.1"/>
    <property type="molecule type" value="Genomic_DNA"/>
</dbReference>
<sequence>MHTVAPWPAGHVTELLRGRHLSVARASYLTGEPGKTRMADMAPIGLTLLNDEVEDTGPLWPALAALPRGRAVTIMTHGYRYSPRPPETDPHTHILSFHPRRDCWKVVSWPRHLHLHRDGAGLGVALGWQALGQMPRVARRARRVGHALAPLIAEIHHRRPDLRINLMGHSLGARVILAAMTAAPAGSVARVILLTGAEYRTAARAAMNAPAGRTAEVLNVTSGENAPFDALFRLAAPPLRPHDRTLCAGVPGTAGWTDLRIDRAKVRAVMGDLGFRLRPPNTHICHWSGYLRPGLFPLYRRVLAPEDQGLLAELSARLAAARIARPSSGLTWPIPRAAPRPRPSTGERRTLFPPAIAG</sequence>
<reference evidence="2 3" key="1">
    <citation type="submission" date="2013-03" db="EMBL/GenBank/DDBJ databases">
        <authorList>
            <person name="Fiebig A."/>
            <person name="Goeker M."/>
            <person name="Klenk H.-P.P."/>
        </authorList>
    </citation>
    <scope>NUCLEOTIDE SEQUENCE [LARGE SCALE GENOMIC DNA]</scope>
    <source>
        <strain evidence="3">DSM 19469</strain>
    </source>
</reference>
<dbReference type="AlphaFoldDB" id="W8RWA6"/>
<organism evidence="2 3">
    <name type="scientific">Roseicyclus elongatus DSM 19469</name>
    <dbReference type="NCBI Taxonomy" id="1294273"/>
    <lineage>
        <taxon>Bacteria</taxon>
        <taxon>Pseudomonadati</taxon>
        <taxon>Pseudomonadota</taxon>
        <taxon>Alphaproteobacteria</taxon>
        <taxon>Rhodobacterales</taxon>
        <taxon>Roseobacteraceae</taxon>
        <taxon>Roseicyclus</taxon>
    </lineage>
</organism>
<protein>
    <submittedName>
        <fullName evidence="2">Uncharacterized protein</fullName>
    </submittedName>
</protein>
<evidence type="ECO:0000313" key="3">
    <source>
        <dbReference type="Proteomes" id="UP000019593"/>
    </source>
</evidence>
<dbReference type="Gene3D" id="3.40.50.1820">
    <property type="entry name" value="alpha/beta hydrolase"/>
    <property type="match status" value="1"/>
</dbReference>
<dbReference type="InterPro" id="IPR029058">
    <property type="entry name" value="AB_hydrolase_fold"/>
</dbReference>